<feature type="non-terminal residue" evidence="4">
    <location>
        <position position="231"/>
    </location>
</feature>
<dbReference type="Gene3D" id="3.40.50.300">
    <property type="entry name" value="P-loop containing nucleotide triphosphate hydrolases"/>
    <property type="match status" value="1"/>
</dbReference>
<dbReference type="SUPFAM" id="SSF52540">
    <property type="entry name" value="P-loop containing nucleoside triphosphate hydrolases"/>
    <property type="match status" value="1"/>
</dbReference>
<dbReference type="Proteomes" id="UP001235939">
    <property type="component" value="Chromosome 03"/>
</dbReference>
<evidence type="ECO:0000313" key="4">
    <source>
        <dbReference type="EMBL" id="UYV65148.1"/>
    </source>
</evidence>
<gene>
    <name evidence="4" type="ORF">LAZ67_3003331</name>
</gene>
<reference evidence="4 5" key="1">
    <citation type="submission" date="2022-01" db="EMBL/GenBank/DDBJ databases">
        <title>A chromosomal length assembly of Cordylochernes scorpioides.</title>
        <authorList>
            <person name="Zeh D."/>
            <person name="Zeh J."/>
        </authorList>
    </citation>
    <scope>NUCLEOTIDE SEQUENCE [LARGE SCALE GENOMIC DNA]</scope>
    <source>
        <strain evidence="4">IN4F17</strain>
        <tissue evidence="4">Whole Body</tissue>
    </source>
</reference>
<organism evidence="4 5">
    <name type="scientific">Cordylochernes scorpioides</name>
    <dbReference type="NCBI Taxonomy" id="51811"/>
    <lineage>
        <taxon>Eukaryota</taxon>
        <taxon>Metazoa</taxon>
        <taxon>Ecdysozoa</taxon>
        <taxon>Arthropoda</taxon>
        <taxon>Chelicerata</taxon>
        <taxon>Arachnida</taxon>
        <taxon>Pseudoscorpiones</taxon>
        <taxon>Cheliferoidea</taxon>
        <taxon>Chernetidae</taxon>
        <taxon>Cordylochernes</taxon>
    </lineage>
</organism>
<dbReference type="InterPro" id="IPR016491">
    <property type="entry name" value="Septin"/>
</dbReference>
<sequence length="231" mass="27201">MEIEEKGVRLRLTVVDTPGFGDALNAEDNWRSVERYIDEQFNQFFKDESGLNRKNITDNRVHCCLYFVPPYGHGLRQLDLEFMRRLHQKVNVVPVIAKADTLTGIEVRKFKDRVLRELEENSIHIYQLPDCDSDEDEEFKQQDRELKNSIPFAVVSSTQVVEANGKRVRGRIYPWGIVEVENPKHSDFLKLRTFIISTHMQDLKDVTRDVHYENYRAQYITKISQQAARER</sequence>
<protein>
    <submittedName>
        <fullName evidence="4">SEPT4</fullName>
    </submittedName>
</protein>
<dbReference type="InterPro" id="IPR027417">
    <property type="entry name" value="P-loop_NTPase"/>
</dbReference>
<dbReference type="EMBL" id="CP092865">
    <property type="protein sequence ID" value="UYV65148.1"/>
    <property type="molecule type" value="Genomic_DNA"/>
</dbReference>
<dbReference type="CDD" id="cd01850">
    <property type="entry name" value="CDC_Septin"/>
    <property type="match status" value="1"/>
</dbReference>
<keyword evidence="1" id="KW-0547">Nucleotide-binding</keyword>
<keyword evidence="2" id="KW-0342">GTP-binding</keyword>
<dbReference type="PIRSF" id="PIRSF006698">
    <property type="entry name" value="Septin"/>
    <property type="match status" value="1"/>
</dbReference>
<dbReference type="PROSITE" id="PS51719">
    <property type="entry name" value="G_SEPTIN"/>
    <property type="match status" value="1"/>
</dbReference>
<keyword evidence="5" id="KW-1185">Reference proteome</keyword>
<name>A0ABY6K8P6_9ARAC</name>
<dbReference type="PANTHER" id="PTHR18884">
    <property type="entry name" value="SEPTIN"/>
    <property type="match status" value="1"/>
</dbReference>
<evidence type="ECO:0000259" key="3">
    <source>
        <dbReference type="PROSITE" id="PS51719"/>
    </source>
</evidence>
<evidence type="ECO:0000256" key="2">
    <source>
        <dbReference type="ARBA" id="ARBA00023134"/>
    </source>
</evidence>
<dbReference type="InterPro" id="IPR030379">
    <property type="entry name" value="G_SEPTIN_dom"/>
</dbReference>
<evidence type="ECO:0000256" key="1">
    <source>
        <dbReference type="ARBA" id="ARBA00022741"/>
    </source>
</evidence>
<evidence type="ECO:0000313" key="5">
    <source>
        <dbReference type="Proteomes" id="UP001235939"/>
    </source>
</evidence>
<proteinExistence type="predicted"/>
<accession>A0ABY6K8P6</accession>
<feature type="domain" description="Septin-type G" evidence="3">
    <location>
        <begin position="1"/>
        <end position="222"/>
    </location>
</feature>
<dbReference type="Pfam" id="PF00735">
    <property type="entry name" value="Septin"/>
    <property type="match status" value="1"/>
</dbReference>